<dbReference type="InterPro" id="IPR001387">
    <property type="entry name" value="Cro/C1-type_HTH"/>
</dbReference>
<dbReference type="Gene3D" id="1.10.260.40">
    <property type="entry name" value="lambda repressor-like DNA-binding domains"/>
    <property type="match status" value="1"/>
</dbReference>
<dbReference type="InterPro" id="IPR011990">
    <property type="entry name" value="TPR-like_helical_dom_sf"/>
</dbReference>
<dbReference type="RefSeq" id="WP_344629524.1">
    <property type="nucleotide sequence ID" value="NZ_BAAATJ010000003.1"/>
</dbReference>
<dbReference type="PROSITE" id="PS50943">
    <property type="entry name" value="HTH_CROC1"/>
    <property type="match status" value="1"/>
</dbReference>
<comment type="caution">
    <text evidence="2">The sequence shown here is derived from an EMBL/GenBank/DDBJ whole genome shotgun (WGS) entry which is preliminary data.</text>
</comment>
<keyword evidence="3" id="KW-1185">Reference proteome</keyword>
<protein>
    <submittedName>
        <fullName evidence="2">Helix-turn-helix transcriptional regulator</fullName>
    </submittedName>
</protein>
<proteinExistence type="predicted"/>
<sequence length="398" mass="43326">MPVSDDEHIGYRIAALRKRAGLTQRGLAQRIPYSYSLLRHVESGHKKASPQLVAAVARALRVDVAALTGHAEHPLRPDRVAALVRPIREALDLYDLPTDPRQAGASPSDLIAAADALCRDVREARLYQAAASLPGLLTDLTASCHERPSTELWRAMASACRSAHDVTTKLGRYDLAVIALDRMGWAAERAGDPLLGAIRQYKRALSYRARDADHRIGLRMAAHGHHLLEQAGREARRSTESLAVAGQLHLGAAVIAARAGDRPAVEEHLAQASETAARTGEVGAVHWLSFGPANVGAHEVFARLELRQFDEALAAARAVRPPRGWAASRRAALLVDVARAELETGRAEASLASLLKARRLAPQQTRFHPRARETVRGLLHLRRRSPDTLTRLASWIGL</sequence>
<dbReference type="EMBL" id="BAAATJ010000003">
    <property type="protein sequence ID" value="GAA2388102.1"/>
    <property type="molecule type" value="Genomic_DNA"/>
</dbReference>
<dbReference type="CDD" id="cd00093">
    <property type="entry name" value="HTH_XRE"/>
    <property type="match status" value="1"/>
</dbReference>
<accession>A0ABP5UUM9</accession>
<evidence type="ECO:0000313" key="2">
    <source>
        <dbReference type="EMBL" id="GAA2388102.1"/>
    </source>
</evidence>
<dbReference type="Pfam" id="PF13560">
    <property type="entry name" value="HTH_31"/>
    <property type="match status" value="1"/>
</dbReference>
<reference evidence="3" key="1">
    <citation type="journal article" date="2019" name="Int. J. Syst. Evol. Microbiol.">
        <title>The Global Catalogue of Microorganisms (GCM) 10K type strain sequencing project: providing services to taxonomists for standard genome sequencing and annotation.</title>
        <authorList>
            <consortium name="The Broad Institute Genomics Platform"/>
            <consortium name="The Broad Institute Genome Sequencing Center for Infectious Disease"/>
            <person name="Wu L."/>
            <person name="Ma J."/>
        </authorList>
    </citation>
    <scope>NUCLEOTIDE SEQUENCE [LARGE SCALE GENOMIC DNA]</scope>
    <source>
        <strain evidence="3">JCM 6921</strain>
    </source>
</reference>
<organism evidence="2 3">
    <name type="scientific">Streptomyces glaucosporus</name>
    <dbReference type="NCBI Taxonomy" id="284044"/>
    <lineage>
        <taxon>Bacteria</taxon>
        <taxon>Bacillati</taxon>
        <taxon>Actinomycetota</taxon>
        <taxon>Actinomycetes</taxon>
        <taxon>Kitasatosporales</taxon>
        <taxon>Streptomycetaceae</taxon>
        <taxon>Streptomyces</taxon>
    </lineage>
</organism>
<dbReference type="Proteomes" id="UP001500058">
    <property type="component" value="Unassembled WGS sequence"/>
</dbReference>
<evidence type="ECO:0000259" key="1">
    <source>
        <dbReference type="PROSITE" id="PS50943"/>
    </source>
</evidence>
<dbReference type="InterPro" id="IPR010982">
    <property type="entry name" value="Lambda_DNA-bd_dom_sf"/>
</dbReference>
<gene>
    <name evidence="2" type="ORF">GCM10010420_09100</name>
</gene>
<dbReference type="Gene3D" id="1.25.40.10">
    <property type="entry name" value="Tetratricopeptide repeat domain"/>
    <property type="match status" value="1"/>
</dbReference>
<dbReference type="SMART" id="SM00530">
    <property type="entry name" value="HTH_XRE"/>
    <property type="match status" value="1"/>
</dbReference>
<feature type="domain" description="HTH cro/C1-type" evidence="1">
    <location>
        <begin position="13"/>
        <end position="67"/>
    </location>
</feature>
<evidence type="ECO:0000313" key="3">
    <source>
        <dbReference type="Proteomes" id="UP001500058"/>
    </source>
</evidence>
<name>A0ABP5UUM9_9ACTN</name>
<dbReference type="SUPFAM" id="SSF47413">
    <property type="entry name" value="lambda repressor-like DNA-binding domains"/>
    <property type="match status" value="1"/>
</dbReference>